<evidence type="ECO:0000313" key="2">
    <source>
        <dbReference type="Proteomes" id="UP000653411"/>
    </source>
</evidence>
<reference evidence="1" key="2">
    <citation type="submission" date="2020-09" db="EMBL/GenBank/DDBJ databases">
        <authorList>
            <person name="Sun Q."/>
            <person name="Zhou Y."/>
        </authorList>
    </citation>
    <scope>NUCLEOTIDE SEQUENCE</scope>
    <source>
        <strain evidence="1">CGMCC 4.7110</strain>
    </source>
</reference>
<protein>
    <submittedName>
        <fullName evidence="1">Uncharacterized protein</fullName>
    </submittedName>
</protein>
<sequence length="276" mass="29997">MIKTEARTVYWTVTVYDRYGSAHRSTALHASAARHHHEFWSSKPSTARVGFTEHTLVQARAITTFADLPGSGERTPLPNLPAGAYEVKRFFRFTRALSDGSLTGFGPAVLCTGDDVRYFYEWTVQTQGHAHAVHVDVSTLRILDITLTHYTRDVRLADLPDDCTISLVGGLETGGLGWISSHEKAGPCLRVPLADASEVTISGTPVDERGDSSGHAKAVPGGWLAVRDGAVEVYRSPRKVHTRAADTAALAAAVLKRARQHRGGPVLRDEPRQPLA</sequence>
<name>A0A918CXB3_9ACTN</name>
<dbReference type="AlphaFoldDB" id="A0A918CXB3"/>
<keyword evidence="2" id="KW-1185">Reference proteome</keyword>
<accession>A0A918CXB3</accession>
<dbReference type="RefSeq" id="WP_189269287.1">
    <property type="nucleotide sequence ID" value="NZ_BMML01000043.1"/>
</dbReference>
<gene>
    <name evidence="1" type="ORF">GCM10011578_095820</name>
</gene>
<evidence type="ECO:0000313" key="1">
    <source>
        <dbReference type="EMBL" id="GGN44640.1"/>
    </source>
</evidence>
<dbReference type="Proteomes" id="UP000653411">
    <property type="component" value="Unassembled WGS sequence"/>
</dbReference>
<dbReference type="EMBL" id="BMML01000043">
    <property type="protein sequence ID" value="GGN44640.1"/>
    <property type="molecule type" value="Genomic_DNA"/>
</dbReference>
<organism evidence="1 2">
    <name type="scientific">Streptomyces fuscichromogenes</name>
    <dbReference type="NCBI Taxonomy" id="1324013"/>
    <lineage>
        <taxon>Bacteria</taxon>
        <taxon>Bacillati</taxon>
        <taxon>Actinomycetota</taxon>
        <taxon>Actinomycetes</taxon>
        <taxon>Kitasatosporales</taxon>
        <taxon>Streptomycetaceae</taxon>
        <taxon>Streptomyces</taxon>
    </lineage>
</organism>
<comment type="caution">
    <text evidence="1">The sequence shown here is derived from an EMBL/GenBank/DDBJ whole genome shotgun (WGS) entry which is preliminary data.</text>
</comment>
<reference evidence="1" key="1">
    <citation type="journal article" date="2014" name="Int. J. Syst. Evol. Microbiol.">
        <title>Complete genome sequence of Corynebacterium casei LMG S-19264T (=DSM 44701T), isolated from a smear-ripened cheese.</title>
        <authorList>
            <consortium name="US DOE Joint Genome Institute (JGI-PGF)"/>
            <person name="Walter F."/>
            <person name="Albersmeier A."/>
            <person name="Kalinowski J."/>
            <person name="Ruckert C."/>
        </authorList>
    </citation>
    <scope>NUCLEOTIDE SEQUENCE</scope>
    <source>
        <strain evidence="1">CGMCC 4.7110</strain>
    </source>
</reference>
<proteinExistence type="predicted"/>